<feature type="transmembrane region" description="Helical" evidence="1">
    <location>
        <begin position="177"/>
        <end position="198"/>
    </location>
</feature>
<keyword evidence="1" id="KW-0812">Transmembrane</keyword>
<keyword evidence="1" id="KW-0472">Membrane</keyword>
<accession>D7P8K5</accession>
<feature type="transmembrane region" description="Helical" evidence="1">
    <location>
        <begin position="411"/>
        <end position="431"/>
    </location>
</feature>
<feature type="transmembrane region" description="Helical" evidence="1">
    <location>
        <begin position="100"/>
        <end position="125"/>
    </location>
</feature>
<reference evidence="2" key="1">
    <citation type="journal article" date="2011" name="Inn. Immun.">
        <title>Genetic characterisation and structural analysis of the O-specific polysaccharide of Yersinia pseudotuberculosis serotype O:1c.</title>
        <authorList>
            <person name="De Castro C."/>
            <person name="Kenyon J.J."/>
            <person name="Cunneen M.M."/>
            <person name="Reeves P.R."/>
            <person name="Molinaro A."/>
            <person name="Holst O."/>
            <person name="Skurnik M."/>
        </authorList>
    </citation>
    <scope>NUCLEOTIDE SEQUENCE</scope>
    <source>
        <strain evidence="2">Kuratani-2</strain>
    </source>
</reference>
<feature type="transmembrane region" description="Helical" evidence="1">
    <location>
        <begin position="375"/>
        <end position="399"/>
    </location>
</feature>
<proteinExistence type="predicted"/>
<feature type="transmembrane region" description="Helical" evidence="1">
    <location>
        <begin position="254"/>
        <end position="284"/>
    </location>
</feature>
<protein>
    <submittedName>
        <fullName evidence="2">O-unit polymerase</fullName>
    </submittedName>
</protein>
<dbReference type="AlphaFoldDB" id="D7P8K5"/>
<evidence type="ECO:0000256" key="1">
    <source>
        <dbReference type="SAM" id="Phobius"/>
    </source>
</evidence>
<keyword evidence="1" id="KW-1133">Transmembrane helix</keyword>
<feature type="transmembrane region" description="Helical" evidence="1">
    <location>
        <begin position="68"/>
        <end position="88"/>
    </location>
</feature>
<organism evidence="2">
    <name type="scientific">Yersinia pseudotuberculosis</name>
    <dbReference type="NCBI Taxonomy" id="633"/>
    <lineage>
        <taxon>Bacteria</taxon>
        <taxon>Pseudomonadati</taxon>
        <taxon>Pseudomonadota</taxon>
        <taxon>Gammaproteobacteria</taxon>
        <taxon>Enterobacterales</taxon>
        <taxon>Yersiniaceae</taxon>
        <taxon>Yersinia</taxon>
    </lineage>
</organism>
<feature type="transmembrane region" description="Helical" evidence="1">
    <location>
        <begin position="26"/>
        <end position="44"/>
    </location>
</feature>
<feature type="transmembrane region" description="Helical" evidence="1">
    <location>
        <begin position="296"/>
        <end position="316"/>
    </location>
</feature>
<feature type="transmembrane region" description="Helical" evidence="1">
    <location>
        <begin position="145"/>
        <end position="165"/>
    </location>
</feature>
<dbReference type="EMBL" id="GU120200">
    <property type="protein sequence ID" value="ADI59429.1"/>
    <property type="molecule type" value="Genomic_DNA"/>
</dbReference>
<evidence type="ECO:0000313" key="2">
    <source>
        <dbReference type="EMBL" id="ADI59429.1"/>
    </source>
</evidence>
<gene>
    <name evidence="2" type="primary">wzy</name>
</gene>
<name>D7P8K5_YERPU</name>
<sequence>MNFHEVRYPFGNVAEYLSGYIFKPEALHLAVGLFIILYVIYAIFKTELLTREKIGLVVLFLWPFTNPAYIYILSVSEFFLIVNFFYLIYERCKFKTGFVFVQFVILCTLILIHFIIINIYFFVFNGESPILQGDNAGGGLSGDNFFNRFIVIFKVLLMPFLFLSFSKLDSILKISIISRVGATVAALVALVYMVQFIVLIYGRIPYGTFDSAGFGGFPSFGAISVERGHLAKFMAPFLPFLLIDIYLNKRYVPIILYSVMMLFNFSASGYVFFTFSLFITIFLCRKEIFNRKNVKYIAPVIMFSFLMIFIYLWFFLDTLIFLFDKIYNFVFSGDETGGRTVSLLMQYVNLYPYGFGYGGSTFRTVYSLPEINMGIYTMFTQISIITFLFYLYLLTCSVITIRHSKTVVEKILCGGVLLMPFVFSADILWFVPTYWAPLILVSWFQLNREK</sequence>